<evidence type="ECO:0000313" key="2">
    <source>
        <dbReference type="Proteomes" id="UP000749559"/>
    </source>
</evidence>
<proteinExistence type="predicted"/>
<sequence length="153" mass="17664">MWIEKLFTFAIIVANFWVSCGFQDGCKEVQLISYDVTEFDSRGGGATIARTVEPDDKKTYRIKSGSEVRIRCLLDISVDARKNVQNQWRRGYTTVLSDNDFEMKEIPFMETTTMYSLRIDGVSSKLGGVYRFLSWNDYLCNSIVSVYINLEIY</sequence>
<dbReference type="SUPFAM" id="SSF48726">
    <property type="entry name" value="Immunoglobulin"/>
    <property type="match status" value="1"/>
</dbReference>
<dbReference type="EMBL" id="CAIIXF020000008">
    <property type="protein sequence ID" value="CAH1790627.1"/>
    <property type="molecule type" value="Genomic_DNA"/>
</dbReference>
<comment type="caution">
    <text evidence="1">The sequence shown here is derived from an EMBL/GenBank/DDBJ whole genome shotgun (WGS) entry which is preliminary data.</text>
</comment>
<evidence type="ECO:0000313" key="1">
    <source>
        <dbReference type="EMBL" id="CAH1790627.1"/>
    </source>
</evidence>
<dbReference type="InterPro" id="IPR036179">
    <property type="entry name" value="Ig-like_dom_sf"/>
</dbReference>
<reference evidence="1" key="1">
    <citation type="submission" date="2022-03" db="EMBL/GenBank/DDBJ databases">
        <authorList>
            <person name="Martin C."/>
        </authorList>
    </citation>
    <scope>NUCLEOTIDE SEQUENCE</scope>
</reference>
<dbReference type="PROSITE" id="PS51257">
    <property type="entry name" value="PROKAR_LIPOPROTEIN"/>
    <property type="match status" value="1"/>
</dbReference>
<name>A0A8J1U836_OWEFU</name>
<dbReference type="AlphaFoldDB" id="A0A8J1U836"/>
<accession>A0A8J1U836</accession>
<dbReference type="Proteomes" id="UP000749559">
    <property type="component" value="Unassembled WGS sequence"/>
</dbReference>
<keyword evidence="2" id="KW-1185">Reference proteome</keyword>
<organism evidence="1 2">
    <name type="scientific">Owenia fusiformis</name>
    <name type="common">Polychaete worm</name>
    <dbReference type="NCBI Taxonomy" id="6347"/>
    <lineage>
        <taxon>Eukaryota</taxon>
        <taxon>Metazoa</taxon>
        <taxon>Spiralia</taxon>
        <taxon>Lophotrochozoa</taxon>
        <taxon>Annelida</taxon>
        <taxon>Polychaeta</taxon>
        <taxon>Sedentaria</taxon>
        <taxon>Canalipalpata</taxon>
        <taxon>Sabellida</taxon>
        <taxon>Oweniida</taxon>
        <taxon>Oweniidae</taxon>
        <taxon>Owenia</taxon>
    </lineage>
</organism>
<gene>
    <name evidence="1" type="ORF">OFUS_LOCUS15805</name>
</gene>
<protein>
    <submittedName>
        <fullName evidence="1">Uncharacterized protein</fullName>
    </submittedName>
</protein>